<dbReference type="InterPro" id="IPR011006">
    <property type="entry name" value="CheY-like_superfamily"/>
</dbReference>
<keyword evidence="2" id="KW-0902">Two-component regulatory system</keyword>
<evidence type="ECO:0000313" key="5">
    <source>
        <dbReference type="EMBL" id="TDE17374.1"/>
    </source>
</evidence>
<protein>
    <submittedName>
        <fullName evidence="5">Response regulator</fullName>
    </submittedName>
</protein>
<dbReference type="Proteomes" id="UP000294850">
    <property type="component" value="Unassembled WGS sequence"/>
</dbReference>
<dbReference type="EMBL" id="SMFL01000002">
    <property type="protein sequence ID" value="TDE17374.1"/>
    <property type="molecule type" value="Genomic_DNA"/>
</dbReference>
<keyword evidence="6" id="KW-1185">Reference proteome</keyword>
<dbReference type="PANTHER" id="PTHR44591:SF14">
    <property type="entry name" value="PROTEIN PILG"/>
    <property type="match status" value="1"/>
</dbReference>
<comment type="caution">
    <text evidence="5">The sequence shown here is derived from an EMBL/GenBank/DDBJ whole genome shotgun (WGS) entry which is preliminary data.</text>
</comment>
<dbReference type="AlphaFoldDB" id="A0A4R5DXI5"/>
<evidence type="ECO:0000313" key="6">
    <source>
        <dbReference type="Proteomes" id="UP000294850"/>
    </source>
</evidence>
<evidence type="ECO:0000256" key="1">
    <source>
        <dbReference type="ARBA" id="ARBA00022553"/>
    </source>
</evidence>
<evidence type="ECO:0000259" key="4">
    <source>
        <dbReference type="PROSITE" id="PS50110"/>
    </source>
</evidence>
<keyword evidence="1 3" id="KW-0597">Phosphoprotein</keyword>
<dbReference type="PANTHER" id="PTHR44591">
    <property type="entry name" value="STRESS RESPONSE REGULATOR PROTEIN 1"/>
    <property type="match status" value="1"/>
</dbReference>
<dbReference type="InterPro" id="IPR001789">
    <property type="entry name" value="Sig_transdc_resp-reg_receiver"/>
</dbReference>
<dbReference type="SUPFAM" id="SSF52172">
    <property type="entry name" value="CheY-like"/>
    <property type="match status" value="1"/>
</dbReference>
<name>A0A4R5DXI5_9BACT</name>
<evidence type="ECO:0000256" key="2">
    <source>
        <dbReference type="ARBA" id="ARBA00023012"/>
    </source>
</evidence>
<feature type="modified residue" description="4-aspartylphosphate" evidence="3">
    <location>
        <position position="71"/>
    </location>
</feature>
<dbReference type="OrthoDB" id="673187at2"/>
<dbReference type="InterPro" id="IPR050595">
    <property type="entry name" value="Bact_response_regulator"/>
</dbReference>
<sequence>MRQSCLKFSFKMNTIYIVDDSADQRFLLSFLLKRINPKYELVVFDGARALLDMLSRVKENGADYPQVIFLDYQMPEMDGYEALTILKSKDQGSAGYVEVPVVIYSSSSDRDLIQKCLESGAFAFLQKPVNLDELKNLLRSM</sequence>
<dbReference type="PROSITE" id="PS50110">
    <property type="entry name" value="RESPONSE_REGULATORY"/>
    <property type="match status" value="1"/>
</dbReference>
<accession>A0A4R5DXI5</accession>
<proteinExistence type="predicted"/>
<dbReference type="GO" id="GO:0000160">
    <property type="term" value="P:phosphorelay signal transduction system"/>
    <property type="evidence" value="ECO:0007669"/>
    <property type="project" value="UniProtKB-KW"/>
</dbReference>
<evidence type="ECO:0000256" key="3">
    <source>
        <dbReference type="PROSITE-ProRule" id="PRU00169"/>
    </source>
</evidence>
<gene>
    <name evidence="5" type="ORF">E0F88_05645</name>
</gene>
<reference evidence="5 6" key="1">
    <citation type="submission" date="2019-03" db="EMBL/GenBank/DDBJ databases">
        <title>Dyadobacter AR-3-6 sp. nov., isolated from arctic soil.</title>
        <authorList>
            <person name="Chaudhary D.K."/>
        </authorList>
    </citation>
    <scope>NUCLEOTIDE SEQUENCE [LARGE SCALE GENOMIC DNA]</scope>
    <source>
        <strain evidence="5 6">AR-3-6</strain>
    </source>
</reference>
<dbReference type="Pfam" id="PF00072">
    <property type="entry name" value="Response_reg"/>
    <property type="match status" value="1"/>
</dbReference>
<organism evidence="5 6">
    <name type="scientific">Dyadobacter psychrotolerans</name>
    <dbReference type="NCBI Taxonomy" id="2541721"/>
    <lineage>
        <taxon>Bacteria</taxon>
        <taxon>Pseudomonadati</taxon>
        <taxon>Bacteroidota</taxon>
        <taxon>Cytophagia</taxon>
        <taxon>Cytophagales</taxon>
        <taxon>Spirosomataceae</taxon>
        <taxon>Dyadobacter</taxon>
    </lineage>
</organism>
<dbReference type="Gene3D" id="3.40.50.2300">
    <property type="match status" value="1"/>
</dbReference>
<feature type="domain" description="Response regulatory" evidence="4">
    <location>
        <begin position="14"/>
        <end position="141"/>
    </location>
</feature>
<dbReference type="SMART" id="SM00448">
    <property type="entry name" value="REC"/>
    <property type="match status" value="1"/>
</dbReference>